<reference evidence="8 9" key="1">
    <citation type="journal article" date="2018" name="Sci. Rep.">
        <title>Characterisation of pathogen-specific regions and novel effector candidates in Fusarium oxysporum f. sp. cepae.</title>
        <authorList>
            <person name="Armitage A.D."/>
            <person name="Taylor A."/>
            <person name="Sobczyk M.K."/>
            <person name="Baxter L."/>
            <person name="Greenfield B.P."/>
            <person name="Bates H.J."/>
            <person name="Wilson F."/>
            <person name="Jackson A.C."/>
            <person name="Ott S."/>
            <person name="Harrison R.J."/>
            <person name="Clarkson J.P."/>
        </authorList>
    </citation>
    <scope>NUCLEOTIDE SEQUENCE [LARGE SCALE GENOMIC DNA]</scope>
    <source>
        <strain evidence="8 9">Fo_A13</strain>
    </source>
</reference>
<dbReference type="VEuPathDB" id="FungiDB:FOC1_g10005158"/>
<evidence type="ECO:0000256" key="2">
    <source>
        <dbReference type="ARBA" id="ARBA00022679"/>
    </source>
</evidence>
<dbReference type="GO" id="GO:0005524">
    <property type="term" value="F:ATP binding"/>
    <property type="evidence" value="ECO:0007669"/>
    <property type="project" value="UniProtKB-KW"/>
</dbReference>
<dbReference type="PROSITE" id="PS50011">
    <property type="entry name" value="PROTEIN_KINASE_DOM"/>
    <property type="match status" value="1"/>
</dbReference>
<dbReference type="VEuPathDB" id="FungiDB:FOMG_01343"/>
<evidence type="ECO:0000256" key="5">
    <source>
        <dbReference type="ARBA" id="ARBA00022840"/>
    </source>
</evidence>
<feature type="compositionally biased region" description="Low complexity" evidence="6">
    <location>
        <begin position="390"/>
        <end position="407"/>
    </location>
</feature>
<dbReference type="SUPFAM" id="SSF56112">
    <property type="entry name" value="Protein kinase-like (PK-like)"/>
    <property type="match status" value="1"/>
</dbReference>
<accession>A0A420MA80</accession>
<dbReference type="VEuPathDB" id="FungiDB:FOZG_07012"/>
<evidence type="ECO:0000256" key="4">
    <source>
        <dbReference type="ARBA" id="ARBA00022777"/>
    </source>
</evidence>
<evidence type="ECO:0000313" key="8">
    <source>
        <dbReference type="EMBL" id="RKK64347.1"/>
    </source>
</evidence>
<dbReference type="Pfam" id="PF00069">
    <property type="entry name" value="Pkinase"/>
    <property type="match status" value="1"/>
</dbReference>
<proteinExistence type="predicted"/>
<dbReference type="SMART" id="SM00220">
    <property type="entry name" value="S_TKc"/>
    <property type="match status" value="1"/>
</dbReference>
<keyword evidence="1" id="KW-0723">Serine/threonine-protein kinase</keyword>
<feature type="domain" description="Protein kinase" evidence="7">
    <location>
        <begin position="1"/>
        <end position="190"/>
    </location>
</feature>
<dbReference type="Proteomes" id="UP000285084">
    <property type="component" value="Unassembled WGS sequence"/>
</dbReference>
<dbReference type="VEuPathDB" id="FungiDB:FOIG_11852"/>
<dbReference type="InterPro" id="IPR011009">
    <property type="entry name" value="Kinase-like_dom_sf"/>
</dbReference>
<keyword evidence="2" id="KW-0808">Transferase</keyword>
<dbReference type="InterPro" id="IPR036028">
    <property type="entry name" value="SH3-like_dom_sf"/>
</dbReference>
<comment type="caution">
    <text evidence="8">The sequence shown here is derived from an EMBL/GenBank/DDBJ whole genome shotgun (WGS) entry which is preliminary data.</text>
</comment>
<dbReference type="PROSITE" id="PS00108">
    <property type="entry name" value="PROTEIN_KINASE_ST"/>
    <property type="match status" value="1"/>
</dbReference>
<evidence type="ECO:0000256" key="1">
    <source>
        <dbReference type="ARBA" id="ARBA00022527"/>
    </source>
</evidence>
<dbReference type="InterPro" id="IPR000719">
    <property type="entry name" value="Prot_kinase_dom"/>
</dbReference>
<dbReference type="VEuPathDB" id="FungiDB:FOXG_08245"/>
<sequence length="571" mass="62944">MEYCSLGDLESYISSNGPLPPDEAQEITAQVLDGLCYMHEEGFAHRDLKPQNILIKSCPPDRWWTVICDHGLSKRVEDATAITTIVKGTPKFISPERLGFIEGIVPKKADPYAADMWCLGETAFRILCGQSTFPSDDILRKFVLGSLEFPTDCLRNVNVGDQAIEFVTSIMQAQPSRRLTCFQARGHTWMTLDESREPPSPELDAHSLGNSESDLYTDALQEQEQREVKIPVSQHTVMPTTSTEESRVWSPVTQPLKDPFSELSSSGADPIGSLPDFSLSDSITTKVDTTAKPTVNTMPTITESIQEDRDSKIRRLFSSLDVKKNVDTNILPGQIPLSSDGPPAADMPEEAPVEKTGKNAKENSNTKWTMNWKKLPRRIGSDTSIASRKGTPTSTSTQASPQGSQGPDHGPGILQLHQAALSSTPPGASITAGKDPQTHASVEQFPLPSRTSRLSEQVQFFKDYYSQDNIRPGDKVAVLWAYQPRAGDEFALERGDILYVGPIWNDGWALGVMMDERAEEWEARYQAQRDSGVSSSSGQGRELPPVSRGVKSFPLVCVCCPYHWRKIIEGG</sequence>
<evidence type="ECO:0000259" key="7">
    <source>
        <dbReference type="PROSITE" id="PS50011"/>
    </source>
</evidence>
<feature type="compositionally biased region" description="Basic and acidic residues" evidence="6">
    <location>
        <begin position="352"/>
        <end position="361"/>
    </location>
</feature>
<protein>
    <recommendedName>
        <fullName evidence="7">Protein kinase domain-containing protein</fullName>
    </recommendedName>
</protein>
<dbReference type="GO" id="GO:0004674">
    <property type="term" value="F:protein serine/threonine kinase activity"/>
    <property type="evidence" value="ECO:0007669"/>
    <property type="project" value="UniProtKB-KW"/>
</dbReference>
<dbReference type="VEuPathDB" id="FungiDB:HZS61_017006"/>
<evidence type="ECO:0000256" key="6">
    <source>
        <dbReference type="SAM" id="MobiDB-lite"/>
    </source>
</evidence>
<evidence type="ECO:0000313" key="9">
    <source>
        <dbReference type="Proteomes" id="UP000285084"/>
    </source>
</evidence>
<dbReference type="Gene3D" id="1.10.510.10">
    <property type="entry name" value="Transferase(Phosphotransferase) domain 1"/>
    <property type="match status" value="1"/>
</dbReference>
<dbReference type="PANTHER" id="PTHR24345">
    <property type="entry name" value="SERINE/THREONINE-PROTEIN KINASE PLK"/>
    <property type="match status" value="1"/>
</dbReference>
<dbReference type="EMBL" id="MRCX01000539">
    <property type="protein sequence ID" value="RKK64347.1"/>
    <property type="molecule type" value="Genomic_DNA"/>
</dbReference>
<dbReference type="VEuPathDB" id="FungiDB:FOC4_g10011595"/>
<keyword evidence="4" id="KW-0418">Kinase</keyword>
<dbReference type="VEuPathDB" id="FungiDB:HZS61_012653"/>
<evidence type="ECO:0000256" key="3">
    <source>
        <dbReference type="ARBA" id="ARBA00022741"/>
    </source>
</evidence>
<gene>
    <name evidence="8" type="ORF">BFJ69_g16777</name>
</gene>
<dbReference type="VEuPathDB" id="FungiDB:FOIG_01142"/>
<dbReference type="InterPro" id="IPR008271">
    <property type="entry name" value="Ser/Thr_kinase_AS"/>
</dbReference>
<dbReference type="AlphaFoldDB" id="A0A420MA80"/>
<keyword evidence="5" id="KW-0067">ATP-binding</keyword>
<dbReference type="GO" id="GO:0005634">
    <property type="term" value="C:nucleus"/>
    <property type="evidence" value="ECO:0007669"/>
    <property type="project" value="TreeGrafter"/>
</dbReference>
<dbReference type="VEuPathDB" id="FungiDB:FOXG_21828"/>
<dbReference type="PANTHER" id="PTHR24345:SF0">
    <property type="entry name" value="CELL CYCLE SERINE_THREONINE-PROTEIN KINASE CDC5_MSD2"/>
    <property type="match status" value="1"/>
</dbReference>
<dbReference type="SUPFAM" id="SSF50044">
    <property type="entry name" value="SH3-domain"/>
    <property type="match status" value="1"/>
</dbReference>
<name>A0A420MA80_FUSOX</name>
<dbReference type="VEuPathDB" id="FungiDB:FOZG_01337"/>
<dbReference type="VEuPathDB" id="FungiDB:FOC1_g10002249"/>
<organism evidence="8 9">
    <name type="scientific">Fusarium oxysporum</name>
    <name type="common">Fusarium vascular wilt</name>
    <dbReference type="NCBI Taxonomy" id="5507"/>
    <lineage>
        <taxon>Eukaryota</taxon>
        <taxon>Fungi</taxon>
        <taxon>Dikarya</taxon>
        <taxon>Ascomycota</taxon>
        <taxon>Pezizomycotina</taxon>
        <taxon>Sordariomycetes</taxon>
        <taxon>Hypocreomycetidae</taxon>
        <taxon>Hypocreales</taxon>
        <taxon>Nectriaceae</taxon>
        <taxon>Fusarium</taxon>
        <taxon>Fusarium oxysporum species complex</taxon>
    </lineage>
</organism>
<feature type="region of interest" description="Disordered" evidence="6">
    <location>
        <begin position="331"/>
        <end position="448"/>
    </location>
</feature>
<keyword evidence="3" id="KW-0547">Nucleotide-binding</keyword>
<dbReference type="VEuPathDB" id="FungiDB:FOMG_12164"/>